<dbReference type="HOGENOM" id="CLU_2581715_0_0_6"/>
<evidence type="ECO:0000313" key="1">
    <source>
        <dbReference type="EMBL" id="ENV32714.1"/>
    </source>
</evidence>
<dbReference type="GeneID" id="84210507"/>
<proteinExistence type="predicted"/>
<dbReference type="STRING" id="202952.GCA_000747725_02097"/>
<reference evidence="1 2" key="1">
    <citation type="submission" date="2013-02" db="EMBL/GenBank/DDBJ databases">
        <title>The Genome Sequence of Acinetobacter gerneri CIP 107464.</title>
        <authorList>
            <consortium name="The Broad Institute Genome Sequencing Platform"/>
            <consortium name="The Broad Institute Genome Sequencing Center for Infectious Disease"/>
            <person name="Cerqueira G."/>
            <person name="Feldgarden M."/>
            <person name="Courvalin P."/>
            <person name="Perichon B."/>
            <person name="Grillot-Courvalin C."/>
            <person name="Clermont D."/>
            <person name="Rocha E."/>
            <person name="Yoon E.-J."/>
            <person name="Nemec A."/>
            <person name="Walker B."/>
            <person name="Young S.K."/>
            <person name="Zeng Q."/>
            <person name="Gargeya S."/>
            <person name="Fitzgerald M."/>
            <person name="Haas B."/>
            <person name="Abouelleil A."/>
            <person name="Alvarado L."/>
            <person name="Arachchi H.M."/>
            <person name="Berlin A.M."/>
            <person name="Chapman S.B."/>
            <person name="Dewar J."/>
            <person name="Goldberg J."/>
            <person name="Griggs A."/>
            <person name="Gujja S."/>
            <person name="Hansen M."/>
            <person name="Howarth C."/>
            <person name="Imamovic A."/>
            <person name="Larimer J."/>
            <person name="McCowan C."/>
            <person name="Murphy C."/>
            <person name="Neiman D."/>
            <person name="Pearson M."/>
            <person name="Priest M."/>
            <person name="Roberts A."/>
            <person name="Saif S."/>
            <person name="Shea T."/>
            <person name="Sisk P."/>
            <person name="Sykes S."/>
            <person name="Wortman J."/>
            <person name="Nusbaum C."/>
            <person name="Birren B."/>
        </authorList>
    </citation>
    <scope>NUCLEOTIDE SEQUENCE [LARGE SCALE GENOMIC DNA]</scope>
    <source>
        <strain evidence="1 2">CIP 107464</strain>
    </source>
</reference>
<keyword evidence="2" id="KW-1185">Reference proteome</keyword>
<evidence type="ECO:0000313" key="2">
    <source>
        <dbReference type="Proteomes" id="UP000013117"/>
    </source>
</evidence>
<name>N8ZG31_9GAMM</name>
<protein>
    <submittedName>
        <fullName evidence="1">Uncharacterized protein</fullName>
    </submittedName>
</protein>
<organism evidence="1 2">
    <name type="scientific">Acinetobacter gerneri DSM 14967 = CIP 107464 = MTCC 9824</name>
    <dbReference type="NCBI Taxonomy" id="1120926"/>
    <lineage>
        <taxon>Bacteria</taxon>
        <taxon>Pseudomonadati</taxon>
        <taxon>Pseudomonadota</taxon>
        <taxon>Gammaproteobacteria</taxon>
        <taxon>Moraxellales</taxon>
        <taxon>Moraxellaceae</taxon>
        <taxon>Acinetobacter</taxon>
    </lineage>
</organism>
<comment type="caution">
    <text evidence="1">The sequence shown here is derived from an EMBL/GenBank/DDBJ whole genome shotgun (WGS) entry which is preliminary data.</text>
</comment>
<dbReference type="EMBL" id="APPN01000073">
    <property type="protein sequence ID" value="ENV32714.1"/>
    <property type="molecule type" value="Genomic_DNA"/>
</dbReference>
<gene>
    <name evidence="1" type="ORF">F960_03221</name>
</gene>
<dbReference type="AlphaFoldDB" id="N8ZG31"/>
<dbReference type="Proteomes" id="UP000013117">
    <property type="component" value="Unassembled WGS sequence"/>
</dbReference>
<sequence>MNEILNIPFERPFEFSIIEFDKIYHVKNMAIFEIFKMDDPNELGVECAVYNNKEITDMTLEGRLFIANDKLCFMYILFKF</sequence>
<dbReference type="PATRIC" id="fig|1120926.3.peg.3132"/>
<dbReference type="RefSeq" id="WP_004866579.1">
    <property type="nucleotide sequence ID" value="NZ_ASYY01000121.1"/>
</dbReference>
<accession>N8ZG31</accession>